<dbReference type="InterPro" id="IPR000086">
    <property type="entry name" value="NUDIX_hydrolase_dom"/>
</dbReference>
<accession>A0A1E8GJM8</accession>
<gene>
    <name evidence="4" type="ORF">BG261_07585</name>
</gene>
<feature type="domain" description="Nudix hydrolase" evidence="3">
    <location>
        <begin position="22"/>
        <end position="156"/>
    </location>
</feature>
<keyword evidence="2" id="KW-0378">Hydrolase</keyword>
<dbReference type="EMBL" id="MKIR01000026">
    <property type="protein sequence ID" value="OFI48136.1"/>
    <property type="molecule type" value="Genomic_DNA"/>
</dbReference>
<comment type="caution">
    <text evidence="4">The sequence shown here is derived from an EMBL/GenBank/DDBJ whole genome shotgun (WGS) entry which is preliminary data.</text>
</comment>
<dbReference type="SUPFAM" id="SSF55811">
    <property type="entry name" value="Nudix"/>
    <property type="match status" value="1"/>
</dbReference>
<dbReference type="InterPro" id="IPR015797">
    <property type="entry name" value="NUDIX_hydrolase-like_dom_sf"/>
</dbReference>
<proteinExistence type="predicted"/>
<dbReference type="OrthoDB" id="9804563at2"/>
<comment type="cofactor">
    <cofactor evidence="1">
        <name>Mg(2+)</name>
        <dbReference type="ChEBI" id="CHEBI:18420"/>
    </cofactor>
</comment>
<dbReference type="Proteomes" id="UP000178622">
    <property type="component" value="Unassembled WGS sequence"/>
</dbReference>
<reference evidence="5" key="1">
    <citation type="submission" date="2016-09" db="EMBL/GenBank/DDBJ databases">
        <title>Draft genome sequence of a novel species of the family Streptococcaceae isolated from flowers.</title>
        <authorList>
            <person name="Chuah L.-O."/>
            <person name="Yap K.-P."/>
            <person name="Thong K.L."/>
            <person name="Liong M.T."/>
            <person name="Ahmad R."/>
            <person name="Rusul G."/>
        </authorList>
    </citation>
    <scope>NUCLEOTIDE SEQUENCE [LARGE SCALE GENOMIC DNA]</scope>
    <source>
        <strain evidence="5">DF1</strain>
    </source>
</reference>
<evidence type="ECO:0000256" key="1">
    <source>
        <dbReference type="ARBA" id="ARBA00001946"/>
    </source>
</evidence>
<name>A0A1E8GJM8_9LACT</name>
<evidence type="ECO:0000259" key="3">
    <source>
        <dbReference type="PROSITE" id="PS51462"/>
    </source>
</evidence>
<dbReference type="RefSeq" id="WP_070793149.1">
    <property type="nucleotide sequence ID" value="NZ_MKIR01000026.1"/>
</dbReference>
<keyword evidence="5" id="KW-1185">Reference proteome</keyword>
<evidence type="ECO:0000256" key="2">
    <source>
        <dbReference type="ARBA" id="ARBA00022801"/>
    </source>
</evidence>
<dbReference type="PANTHER" id="PTHR43046:SF14">
    <property type="entry name" value="MUTT_NUDIX FAMILY PROTEIN"/>
    <property type="match status" value="1"/>
</dbReference>
<dbReference type="Gene3D" id="3.90.79.10">
    <property type="entry name" value="Nucleoside Triphosphate Pyrophosphohydrolase"/>
    <property type="match status" value="1"/>
</dbReference>
<dbReference type="AlphaFoldDB" id="A0A1E8GJM8"/>
<dbReference type="Pfam" id="PF00293">
    <property type="entry name" value="NUDIX"/>
    <property type="match status" value="1"/>
</dbReference>
<protein>
    <recommendedName>
        <fullName evidence="3">Nudix hydrolase domain-containing protein</fullName>
    </recommendedName>
</protein>
<sequence length="176" mass="20502">MNKSIIISDEESNNQSIKFSQVRNASRGIVLNDKNEILIEKFLKYNLYTLPGGGIENDEEPSKSFKREVLEEAGLRCEIIKQLPNVVELRNKQDYKQTNYCFLAKLCNKNVQNQNLDTHEEEDGLEISWYPLFEGIKILLYQIPETEQQKFLTLRDKIIIQQAIGDLFNNSNLFIK</sequence>
<evidence type="ECO:0000313" key="5">
    <source>
        <dbReference type="Proteomes" id="UP000178622"/>
    </source>
</evidence>
<dbReference type="GO" id="GO:0016787">
    <property type="term" value="F:hydrolase activity"/>
    <property type="evidence" value="ECO:0007669"/>
    <property type="project" value="UniProtKB-KW"/>
</dbReference>
<evidence type="ECO:0000313" key="4">
    <source>
        <dbReference type="EMBL" id="OFI48136.1"/>
    </source>
</evidence>
<organism evidence="4 5">
    <name type="scientific">Floricoccus tropicus</name>
    <dbReference type="NCBI Taxonomy" id="1859473"/>
    <lineage>
        <taxon>Bacteria</taxon>
        <taxon>Bacillati</taxon>
        <taxon>Bacillota</taxon>
        <taxon>Bacilli</taxon>
        <taxon>Lactobacillales</taxon>
        <taxon>Streptococcaceae</taxon>
        <taxon>Floricoccus</taxon>
    </lineage>
</organism>
<dbReference type="CDD" id="cd02883">
    <property type="entry name" value="NUDIX_Hydrolase"/>
    <property type="match status" value="1"/>
</dbReference>
<dbReference type="PANTHER" id="PTHR43046">
    <property type="entry name" value="GDP-MANNOSE MANNOSYL HYDROLASE"/>
    <property type="match status" value="1"/>
</dbReference>
<dbReference type="STRING" id="1859473.BG261_07585"/>
<dbReference type="PROSITE" id="PS51462">
    <property type="entry name" value="NUDIX"/>
    <property type="match status" value="1"/>
</dbReference>